<accession>A0ABQ3AL15</accession>
<gene>
    <name evidence="1" type="ORF">GCM10010326_54020</name>
</gene>
<dbReference type="Proteomes" id="UP000600946">
    <property type="component" value="Unassembled WGS sequence"/>
</dbReference>
<keyword evidence="2" id="KW-1185">Reference proteome</keyword>
<evidence type="ECO:0000313" key="2">
    <source>
        <dbReference type="Proteomes" id="UP000600946"/>
    </source>
</evidence>
<dbReference type="Pfam" id="PF20117">
    <property type="entry name" value="DUF6507"/>
    <property type="match status" value="1"/>
</dbReference>
<organism evidence="1 2">
    <name type="scientific">Streptomyces xanthochromogenes</name>
    <dbReference type="NCBI Taxonomy" id="67384"/>
    <lineage>
        <taxon>Bacteria</taxon>
        <taxon>Bacillati</taxon>
        <taxon>Actinomycetota</taxon>
        <taxon>Actinomycetes</taxon>
        <taxon>Kitasatosporales</taxon>
        <taxon>Streptomycetaceae</taxon>
        <taxon>Streptomyces</taxon>
    </lineage>
</organism>
<protein>
    <submittedName>
        <fullName evidence="1">Uncharacterized protein</fullName>
    </submittedName>
</protein>
<evidence type="ECO:0000313" key="1">
    <source>
        <dbReference type="EMBL" id="GGY52905.1"/>
    </source>
</evidence>
<proteinExistence type="predicted"/>
<reference evidence="2" key="1">
    <citation type="journal article" date="2019" name="Int. J. Syst. Evol. Microbiol.">
        <title>The Global Catalogue of Microorganisms (GCM) 10K type strain sequencing project: providing services to taxonomists for standard genome sequencing and annotation.</title>
        <authorList>
            <consortium name="The Broad Institute Genomics Platform"/>
            <consortium name="The Broad Institute Genome Sequencing Center for Infectious Disease"/>
            <person name="Wu L."/>
            <person name="Ma J."/>
        </authorList>
    </citation>
    <scope>NUCLEOTIDE SEQUENCE [LARGE SCALE GENOMIC DNA]</scope>
    <source>
        <strain evidence="2">JCM 4594</strain>
    </source>
</reference>
<dbReference type="InterPro" id="IPR045436">
    <property type="entry name" value="DUF6507"/>
</dbReference>
<dbReference type="EMBL" id="BMUU01000010">
    <property type="protein sequence ID" value="GGY52905.1"/>
    <property type="molecule type" value="Genomic_DNA"/>
</dbReference>
<name>A0ABQ3AL15_9ACTN</name>
<sequence length="154" mass="15573">MDGVGLTQAAEYGAVRIAGVGVTGWDIDPAGVGSVLSRVWESERGLNEGISLYGKGVEGAVLSVGTLDFGGGAGQDSGQAGLVAVALSEFMQGTETDVVFMPLRTGNSINGAGEATNCYVRGALEQATNAQRQAELVPDVAAVLEAARKKGTGE</sequence>
<comment type="caution">
    <text evidence="1">The sequence shown here is derived from an EMBL/GenBank/DDBJ whole genome shotgun (WGS) entry which is preliminary data.</text>
</comment>